<comment type="pathway">
    <text evidence="1 4">Protein modification; protein ubiquitination.</text>
</comment>
<dbReference type="CDD" id="cd18322">
    <property type="entry name" value="BTB_POZ_SKP1"/>
    <property type="match status" value="1"/>
</dbReference>
<dbReference type="HOGENOM" id="CLU_059252_7_0_1"/>
<proteinExistence type="inferred from homology"/>
<dbReference type="Proteomes" id="UP000001514">
    <property type="component" value="Unassembled WGS sequence"/>
</dbReference>
<evidence type="ECO:0000313" key="7">
    <source>
        <dbReference type="EMBL" id="EFJ10780.1"/>
    </source>
</evidence>
<feature type="domain" description="SKP1 component dimerisation" evidence="5">
    <location>
        <begin position="103"/>
        <end position="129"/>
    </location>
</feature>
<dbReference type="GO" id="GO:0031146">
    <property type="term" value="P:SCF-dependent proteasomal ubiquitin-dependent protein catabolic process"/>
    <property type="evidence" value="ECO:0000318"/>
    <property type="project" value="GO_Central"/>
</dbReference>
<evidence type="ECO:0000256" key="4">
    <source>
        <dbReference type="PIRNR" id="PIRNR028729"/>
    </source>
</evidence>
<protein>
    <recommendedName>
        <fullName evidence="4">SKP1-like protein</fullName>
    </recommendedName>
</protein>
<dbReference type="InterPro" id="IPR036296">
    <property type="entry name" value="SKP1-like_dim_sf"/>
</dbReference>
<dbReference type="OMA" id="HMIEESS"/>
<evidence type="ECO:0000259" key="6">
    <source>
        <dbReference type="Pfam" id="PF03931"/>
    </source>
</evidence>
<dbReference type="GO" id="GO:0097602">
    <property type="term" value="F:cullin family protein binding"/>
    <property type="evidence" value="ECO:0000318"/>
    <property type="project" value="GO_Central"/>
</dbReference>
<feature type="domain" description="SKP1 component POZ" evidence="6">
    <location>
        <begin position="3"/>
        <end position="61"/>
    </location>
</feature>
<dbReference type="Gene3D" id="3.30.710.10">
    <property type="entry name" value="Potassium Channel Kv1.1, Chain A"/>
    <property type="match status" value="1"/>
</dbReference>
<dbReference type="InterPro" id="IPR016897">
    <property type="entry name" value="SKP1"/>
</dbReference>
<dbReference type="eggNOG" id="KOG1724">
    <property type="taxonomic scope" value="Eukaryota"/>
</dbReference>
<evidence type="ECO:0000256" key="2">
    <source>
        <dbReference type="ARBA" id="ARBA00009993"/>
    </source>
</evidence>
<accession>D8SXC1</accession>
<comment type="similarity">
    <text evidence="2 4">Belongs to the SKP1 family.</text>
</comment>
<dbReference type="AlphaFoldDB" id="D8SXC1"/>
<keyword evidence="3 4" id="KW-0833">Ubl conjugation pathway</keyword>
<dbReference type="InterPro" id="IPR001232">
    <property type="entry name" value="SKP1-like"/>
</dbReference>
<dbReference type="EMBL" id="GL377651">
    <property type="protein sequence ID" value="EFJ10780.1"/>
    <property type="molecule type" value="Genomic_DNA"/>
</dbReference>
<comment type="function">
    <text evidence="4">Involved in ubiquitination and subsequent proteasomal degradation of target proteins. Together with CUL1, RBX1 and a F-box protein, it forms a SCF E3 ubiquitin ligase complex. The functional specificity of this complex depends on the type of F-box protein. In the SCF complex, it serves as an adapter that links the F-box protein to CUL1.</text>
</comment>
<dbReference type="GO" id="GO:0009867">
    <property type="term" value="P:jasmonic acid mediated signaling pathway"/>
    <property type="evidence" value="ECO:0007669"/>
    <property type="project" value="UniProtKB-ARBA"/>
</dbReference>
<dbReference type="InParanoid" id="D8SXC1"/>
<reference evidence="7 8" key="1">
    <citation type="journal article" date="2011" name="Science">
        <title>The Selaginella genome identifies genetic changes associated with the evolution of vascular plants.</title>
        <authorList>
            <person name="Banks J.A."/>
            <person name="Nishiyama T."/>
            <person name="Hasebe M."/>
            <person name="Bowman J.L."/>
            <person name="Gribskov M."/>
            <person name="dePamphilis C."/>
            <person name="Albert V.A."/>
            <person name="Aono N."/>
            <person name="Aoyama T."/>
            <person name="Ambrose B.A."/>
            <person name="Ashton N.W."/>
            <person name="Axtell M.J."/>
            <person name="Barker E."/>
            <person name="Barker M.S."/>
            <person name="Bennetzen J.L."/>
            <person name="Bonawitz N.D."/>
            <person name="Chapple C."/>
            <person name="Cheng C."/>
            <person name="Correa L.G."/>
            <person name="Dacre M."/>
            <person name="DeBarry J."/>
            <person name="Dreyer I."/>
            <person name="Elias M."/>
            <person name="Engstrom E.M."/>
            <person name="Estelle M."/>
            <person name="Feng L."/>
            <person name="Finet C."/>
            <person name="Floyd S.K."/>
            <person name="Frommer W.B."/>
            <person name="Fujita T."/>
            <person name="Gramzow L."/>
            <person name="Gutensohn M."/>
            <person name="Harholt J."/>
            <person name="Hattori M."/>
            <person name="Heyl A."/>
            <person name="Hirai T."/>
            <person name="Hiwatashi Y."/>
            <person name="Ishikawa M."/>
            <person name="Iwata M."/>
            <person name="Karol K.G."/>
            <person name="Koehler B."/>
            <person name="Kolukisaoglu U."/>
            <person name="Kubo M."/>
            <person name="Kurata T."/>
            <person name="Lalonde S."/>
            <person name="Li K."/>
            <person name="Li Y."/>
            <person name="Litt A."/>
            <person name="Lyons E."/>
            <person name="Manning G."/>
            <person name="Maruyama T."/>
            <person name="Michael T.P."/>
            <person name="Mikami K."/>
            <person name="Miyazaki S."/>
            <person name="Morinaga S."/>
            <person name="Murata T."/>
            <person name="Mueller-Roeber B."/>
            <person name="Nelson D.R."/>
            <person name="Obara M."/>
            <person name="Oguri Y."/>
            <person name="Olmstead R.G."/>
            <person name="Onodera N."/>
            <person name="Petersen B.L."/>
            <person name="Pils B."/>
            <person name="Prigge M."/>
            <person name="Rensing S.A."/>
            <person name="Riano-Pachon D.M."/>
            <person name="Roberts A.W."/>
            <person name="Sato Y."/>
            <person name="Scheller H.V."/>
            <person name="Schulz B."/>
            <person name="Schulz C."/>
            <person name="Shakirov E.V."/>
            <person name="Shibagaki N."/>
            <person name="Shinohara N."/>
            <person name="Shippen D.E."/>
            <person name="Soerensen I."/>
            <person name="Sotooka R."/>
            <person name="Sugimoto N."/>
            <person name="Sugita M."/>
            <person name="Sumikawa N."/>
            <person name="Tanurdzic M."/>
            <person name="Theissen G."/>
            <person name="Ulvskov P."/>
            <person name="Wakazuki S."/>
            <person name="Weng J.K."/>
            <person name="Willats W.W."/>
            <person name="Wipf D."/>
            <person name="Wolf P.G."/>
            <person name="Yang L."/>
            <person name="Zimmer A.D."/>
            <person name="Zhu Q."/>
            <person name="Mitros T."/>
            <person name="Hellsten U."/>
            <person name="Loque D."/>
            <person name="Otillar R."/>
            <person name="Salamov A."/>
            <person name="Schmutz J."/>
            <person name="Shapiro H."/>
            <person name="Lindquist E."/>
            <person name="Lucas S."/>
            <person name="Rokhsar D."/>
            <person name="Grigoriev I.V."/>
        </authorList>
    </citation>
    <scope>NUCLEOTIDE SEQUENCE [LARGE SCALE GENOMIC DNA]</scope>
</reference>
<dbReference type="Gramene" id="EFJ10780">
    <property type="protein sequence ID" value="EFJ10780"/>
    <property type="gene ID" value="SELMODRAFT_127189"/>
</dbReference>
<dbReference type="KEGG" id="smo:SELMODRAFT_127189"/>
<dbReference type="UniPathway" id="UPA00143"/>
<dbReference type="Pfam" id="PF01466">
    <property type="entry name" value="Skp1"/>
    <property type="match status" value="1"/>
</dbReference>
<evidence type="ECO:0000313" key="8">
    <source>
        <dbReference type="Proteomes" id="UP000001514"/>
    </source>
</evidence>
<comment type="subunit">
    <text evidence="4">Part of a SCF (SKP1-cullin-F-box) protein ligase complex.</text>
</comment>
<dbReference type="InterPro" id="IPR016072">
    <property type="entry name" value="Skp1_comp_dimer"/>
</dbReference>
<dbReference type="GO" id="GO:0005634">
    <property type="term" value="C:nucleus"/>
    <property type="evidence" value="ECO:0000318"/>
    <property type="project" value="GO_Central"/>
</dbReference>
<evidence type="ECO:0000256" key="3">
    <source>
        <dbReference type="ARBA" id="ARBA00022786"/>
    </source>
</evidence>
<evidence type="ECO:0000259" key="5">
    <source>
        <dbReference type="Pfam" id="PF01466"/>
    </source>
</evidence>
<dbReference type="STRING" id="88036.D8SXC1"/>
<organism evidence="8">
    <name type="scientific">Selaginella moellendorffii</name>
    <name type="common">Spikemoss</name>
    <dbReference type="NCBI Taxonomy" id="88036"/>
    <lineage>
        <taxon>Eukaryota</taxon>
        <taxon>Viridiplantae</taxon>
        <taxon>Streptophyta</taxon>
        <taxon>Embryophyta</taxon>
        <taxon>Tracheophyta</taxon>
        <taxon>Lycopodiopsida</taxon>
        <taxon>Selaginellales</taxon>
        <taxon>Selaginellaceae</taxon>
        <taxon>Selaginella</taxon>
    </lineage>
</organism>
<name>D8SXC1_SELML</name>
<keyword evidence="8" id="KW-1185">Reference proteome</keyword>
<dbReference type="InterPro" id="IPR011333">
    <property type="entry name" value="SKP1/BTB/POZ_sf"/>
</dbReference>
<dbReference type="GO" id="GO:0016567">
    <property type="term" value="P:protein ubiquitination"/>
    <property type="evidence" value="ECO:0007669"/>
    <property type="project" value="UniProtKB-UniRule"/>
</dbReference>
<dbReference type="PANTHER" id="PTHR11165">
    <property type="entry name" value="SKP1"/>
    <property type="match status" value="1"/>
</dbReference>
<gene>
    <name evidence="7" type="ORF">SELMODRAFT_127189</name>
</gene>
<dbReference type="GO" id="GO:0005737">
    <property type="term" value="C:cytoplasm"/>
    <property type="evidence" value="ECO:0000318"/>
    <property type="project" value="GO_Central"/>
</dbReference>
<dbReference type="SMART" id="SM00512">
    <property type="entry name" value="Skp1"/>
    <property type="match status" value="1"/>
</dbReference>
<evidence type="ECO:0000256" key="1">
    <source>
        <dbReference type="ARBA" id="ARBA00004906"/>
    </source>
</evidence>
<dbReference type="InterPro" id="IPR016073">
    <property type="entry name" value="Skp1_comp_POZ"/>
</dbReference>
<dbReference type="SUPFAM" id="SSF81382">
    <property type="entry name" value="Skp1 dimerisation domain-like"/>
    <property type="match status" value="1"/>
</dbReference>
<sequence>MVKVTLKSAEGDVFEVDEELALESLMVKNMIEDVGLDSAISLPNVSSTILAKVIEYIKFHMDAQKDGSKKTSEEIKAFDDDFVNVGIPTLFEMVLASNYLNVKSLLSLTCNTVANMIKTKPPAEVKEMFTSAKQAKA</sequence>
<dbReference type="Pfam" id="PF03931">
    <property type="entry name" value="Skp1_POZ"/>
    <property type="match status" value="1"/>
</dbReference>
<dbReference type="SUPFAM" id="SSF54695">
    <property type="entry name" value="POZ domain"/>
    <property type="match status" value="1"/>
</dbReference>
<dbReference type="PIRSF" id="PIRSF028729">
    <property type="entry name" value="E3_ubiquit_lig_SCF_Skp"/>
    <property type="match status" value="1"/>
</dbReference>